<evidence type="ECO:0000313" key="12">
    <source>
        <dbReference type="EMBL" id="UVW34530.1"/>
    </source>
</evidence>
<keyword evidence="2 10" id="KW-0349">Heme</keyword>
<evidence type="ECO:0000256" key="1">
    <source>
        <dbReference type="ARBA" id="ARBA00004370"/>
    </source>
</evidence>
<accession>A0ABY5TMG2</accession>
<dbReference type="InterPro" id="IPR004329">
    <property type="entry name" value="CcmE"/>
</dbReference>
<dbReference type="Gene3D" id="2.40.50.140">
    <property type="entry name" value="Nucleic acid-binding proteins"/>
    <property type="match status" value="1"/>
</dbReference>
<feature type="topological domain" description="Extracellular" evidence="10">
    <location>
        <begin position="30"/>
        <end position="156"/>
    </location>
</feature>
<keyword evidence="13" id="KW-1185">Reference proteome</keyword>
<dbReference type="SUPFAM" id="SSF82093">
    <property type="entry name" value="Heme chaperone CcmE"/>
    <property type="match status" value="1"/>
</dbReference>
<proteinExistence type="inferred from homology"/>
<keyword evidence="7 10" id="KW-1133">Transmembrane helix</keyword>
<name>A0ABY5TMG2_9GAMM</name>
<reference evidence="12" key="1">
    <citation type="submission" date="2022-08" db="EMBL/GenBank/DDBJ databases">
        <title>Catabolic pathway analysis in culturable SAR92 clade bacteria reveals their overlooked roles in DMSP degradation in coastal seas.</title>
        <authorList>
            <person name="He X."/>
            <person name="Zhang X."/>
            <person name="Zhang Y."/>
        </authorList>
    </citation>
    <scope>NUCLEOTIDE SEQUENCE</scope>
    <source>
        <strain evidence="12">H455</strain>
    </source>
</reference>
<dbReference type="InterPro" id="IPR012340">
    <property type="entry name" value="NA-bd_OB-fold"/>
</dbReference>
<keyword evidence="3 10" id="KW-0812">Transmembrane</keyword>
<evidence type="ECO:0000256" key="3">
    <source>
        <dbReference type="ARBA" id="ARBA00022692"/>
    </source>
</evidence>
<comment type="similarity">
    <text evidence="10">Belongs to the CcmE/CycJ family.</text>
</comment>
<keyword evidence="6 10" id="KW-0735">Signal-anchor</keyword>
<comment type="function">
    <text evidence="10">Heme chaperone required for the biogenesis of c-type cytochromes. Transiently binds heme delivered by CcmC and transfers the heme to apo-cytochromes in a process facilitated by CcmF and CcmH.</text>
</comment>
<evidence type="ECO:0000256" key="2">
    <source>
        <dbReference type="ARBA" id="ARBA00022617"/>
    </source>
</evidence>
<dbReference type="Proteomes" id="UP001059934">
    <property type="component" value="Chromosome"/>
</dbReference>
<feature type="binding site" description="covalent" evidence="10">
    <location>
        <position position="124"/>
    </location>
    <ligand>
        <name>heme</name>
        <dbReference type="ChEBI" id="CHEBI:30413"/>
    </ligand>
</feature>
<dbReference type="PANTHER" id="PTHR34128">
    <property type="entry name" value="CYTOCHROME C-TYPE BIOGENESIS PROTEIN CCME HOMOLOG, MITOCHONDRIAL"/>
    <property type="match status" value="1"/>
</dbReference>
<feature type="transmembrane region" description="Helical" evidence="11">
    <location>
        <begin position="12"/>
        <end position="30"/>
    </location>
</feature>
<feature type="binding site" description="axial binding residue" evidence="10">
    <location>
        <position position="128"/>
    </location>
    <ligand>
        <name>heme</name>
        <dbReference type="ChEBI" id="CHEBI:30413"/>
    </ligand>
    <ligandPart>
        <name>Fe</name>
        <dbReference type="ChEBI" id="CHEBI:18248"/>
    </ligandPart>
</feature>
<evidence type="ECO:0000313" key="13">
    <source>
        <dbReference type="Proteomes" id="UP001059934"/>
    </source>
</evidence>
<keyword evidence="9 10" id="KW-0472">Membrane</keyword>
<evidence type="ECO:0000256" key="5">
    <source>
        <dbReference type="ARBA" id="ARBA00022748"/>
    </source>
</evidence>
<comment type="subcellular location">
    <subcellularLocation>
        <location evidence="10">Cell membrane</location>
        <topology evidence="10">Single-pass type II membrane protein</topology>
    </subcellularLocation>
    <subcellularLocation>
        <location evidence="1">Membrane</location>
    </subcellularLocation>
</comment>
<evidence type="ECO:0000256" key="8">
    <source>
        <dbReference type="ARBA" id="ARBA00023004"/>
    </source>
</evidence>
<dbReference type="HAMAP" id="MF_01959">
    <property type="entry name" value="CcmE"/>
    <property type="match status" value="1"/>
</dbReference>
<evidence type="ECO:0000256" key="6">
    <source>
        <dbReference type="ARBA" id="ARBA00022968"/>
    </source>
</evidence>
<evidence type="ECO:0000256" key="7">
    <source>
        <dbReference type="ARBA" id="ARBA00022989"/>
    </source>
</evidence>
<evidence type="ECO:0000256" key="11">
    <source>
        <dbReference type="SAM" id="Phobius"/>
    </source>
</evidence>
<keyword evidence="5 10" id="KW-0201">Cytochrome c-type biogenesis</keyword>
<dbReference type="InterPro" id="IPR036127">
    <property type="entry name" value="CcmE-like_sf"/>
</dbReference>
<keyword evidence="8 10" id="KW-0408">Iron</keyword>
<dbReference type="Pfam" id="PF03100">
    <property type="entry name" value="CcmE"/>
    <property type="match status" value="1"/>
</dbReference>
<evidence type="ECO:0000256" key="10">
    <source>
        <dbReference type="HAMAP-Rule" id="MF_01959"/>
    </source>
</evidence>
<evidence type="ECO:0000256" key="4">
    <source>
        <dbReference type="ARBA" id="ARBA00022723"/>
    </source>
</evidence>
<feature type="topological domain" description="Cytoplasmic" evidence="10">
    <location>
        <begin position="1"/>
        <end position="8"/>
    </location>
</feature>
<organism evidence="12 13">
    <name type="scientific">SAR92 clade bacterium H455</name>
    <dbReference type="NCBI Taxonomy" id="2974818"/>
    <lineage>
        <taxon>Bacteria</taxon>
        <taxon>Pseudomonadati</taxon>
        <taxon>Pseudomonadota</taxon>
        <taxon>Gammaproteobacteria</taxon>
        <taxon>Cellvibrionales</taxon>
        <taxon>Porticoccaceae</taxon>
        <taxon>SAR92 clade</taxon>
    </lineage>
</organism>
<keyword evidence="10" id="KW-1003">Cell membrane</keyword>
<dbReference type="NCBIfam" id="NF009729">
    <property type="entry name" value="PRK13254.1-3"/>
    <property type="match status" value="1"/>
</dbReference>
<keyword evidence="4 10" id="KW-0479">Metal-binding</keyword>
<gene>
    <name evidence="10 12" type="primary">ccmE</name>
    <name evidence="10" type="synonym">cycJ</name>
    <name evidence="12" type="ORF">NYF23_10985</name>
</gene>
<evidence type="ECO:0000256" key="9">
    <source>
        <dbReference type="ARBA" id="ARBA00023136"/>
    </source>
</evidence>
<protein>
    <recommendedName>
        <fullName evidence="10">Cytochrome c-type biogenesis protein CcmE</fullName>
    </recommendedName>
    <alternativeName>
        <fullName evidence="10">Cytochrome c maturation protein E</fullName>
    </alternativeName>
    <alternativeName>
        <fullName evidence="10">Heme chaperone CcmE</fullName>
    </alternativeName>
</protein>
<sequence length="156" mass="17061">MHPLRKQRLQLVILLVVAAALVIGLVVYMLRENGNFFYTPAQIVSGEAPKSTFLRAGGMVVDGSVLRSDDSLWVQFKITDGVEMLTVEHTGILPDLFAEGEAAIASGKVDENLVLQATQILAKHDEKYTPPEVADAMNAAYKAKQEEKKEQGGSYK</sequence>
<dbReference type="EMBL" id="CP103416">
    <property type="protein sequence ID" value="UVW34530.1"/>
    <property type="molecule type" value="Genomic_DNA"/>
</dbReference>
<dbReference type="PANTHER" id="PTHR34128:SF2">
    <property type="entry name" value="CYTOCHROME C-TYPE BIOGENESIS PROTEIN CCME HOMOLOG, MITOCHONDRIAL"/>
    <property type="match status" value="1"/>
</dbReference>